<sequence>MDIGPVTIVAKGSALVYQVDFDLKGSHQQLWFEVDNLAQHELSNSSDTALLALLLPAMLANENIHIKGSVSERLLFSLNGAYQTILCQTIPYLQRVSISAEHSNTETSAATGVITGFSAGVDSFCTITDYFSESTPKALKITHLLYNNVGSHGPGKERLFKERYQQLKETADIWQLPFITVNSNMNDFYGRSLDFQLTHTLRNAAIPMLFQQFIGHFLYSSAYSYQDLFVGESYDMAYSDAFSMPLLASESLQCHSVGSEHTRVEKTLRISNNSDSYKVLDVCVKGDRAGNCSHCDKCLRTLLTLDLAGKLEFYKDSFDFEVYQQHKQAFINEVLISDDPLLKEIVVWAKQRGYHFAAHHYLSASMLCLKRLPAKVFLLLKNQLKKLLSSLGLYHPKQYH</sequence>
<name>A0ABU7G7I9_9ALTE</name>
<keyword evidence="2" id="KW-1185">Reference proteome</keyword>
<evidence type="ECO:0000313" key="2">
    <source>
        <dbReference type="Proteomes" id="UP001310248"/>
    </source>
</evidence>
<reference evidence="2" key="1">
    <citation type="submission" date="2023-07" db="EMBL/GenBank/DDBJ databases">
        <title>Draft genome sequence of Agarivorans aestuarii strain ZMCS4, a CAZymes producing bacteria isolated from the marine brown algae Clodostephus spongiosus.</title>
        <authorList>
            <person name="Lorente B."/>
            <person name="Cabral C."/>
            <person name="Frias J."/>
            <person name="Faria J."/>
            <person name="Toubarro D."/>
        </authorList>
    </citation>
    <scope>NUCLEOTIDE SEQUENCE [LARGE SCALE GENOMIC DNA]</scope>
    <source>
        <strain evidence="2">ZMCS4</strain>
    </source>
</reference>
<gene>
    <name evidence="1" type="ORF">SNR37_000688</name>
</gene>
<accession>A0ABU7G7I9</accession>
<organism evidence="1 2">
    <name type="scientific">Agarivorans aestuarii</name>
    <dbReference type="NCBI Taxonomy" id="1563703"/>
    <lineage>
        <taxon>Bacteria</taxon>
        <taxon>Pseudomonadati</taxon>
        <taxon>Pseudomonadota</taxon>
        <taxon>Gammaproteobacteria</taxon>
        <taxon>Alteromonadales</taxon>
        <taxon>Alteromonadaceae</taxon>
        <taxon>Agarivorans</taxon>
    </lineage>
</organism>
<dbReference type="RefSeq" id="WP_329776287.1">
    <property type="nucleotide sequence ID" value="NZ_JAYDYW010000012.1"/>
</dbReference>
<dbReference type="EMBL" id="JAYDYW010000012">
    <property type="protein sequence ID" value="MEE1675363.1"/>
    <property type="molecule type" value="Genomic_DNA"/>
</dbReference>
<evidence type="ECO:0000313" key="1">
    <source>
        <dbReference type="EMBL" id="MEE1675363.1"/>
    </source>
</evidence>
<comment type="caution">
    <text evidence="1">The sequence shown here is derived from an EMBL/GenBank/DDBJ whole genome shotgun (WGS) entry which is preliminary data.</text>
</comment>
<dbReference type="Proteomes" id="UP001310248">
    <property type="component" value="Unassembled WGS sequence"/>
</dbReference>
<protein>
    <submittedName>
        <fullName evidence="1">Uncharacterized protein</fullName>
    </submittedName>
</protein>
<proteinExistence type="predicted"/>